<comment type="subcellular location">
    <subcellularLocation>
        <location evidence="1">Membrane</location>
        <topology evidence="1">Multi-pass membrane protein</topology>
    </subcellularLocation>
</comment>
<evidence type="ECO:0000256" key="4">
    <source>
        <dbReference type="ARBA" id="ARBA00022692"/>
    </source>
</evidence>
<evidence type="ECO:0000256" key="1">
    <source>
        <dbReference type="ARBA" id="ARBA00004141"/>
    </source>
</evidence>
<dbReference type="Pfam" id="PF03092">
    <property type="entry name" value="BT1"/>
    <property type="match status" value="2"/>
</dbReference>
<feature type="transmembrane region" description="Helical" evidence="8">
    <location>
        <begin position="331"/>
        <end position="348"/>
    </location>
</feature>
<evidence type="ECO:0000256" key="6">
    <source>
        <dbReference type="ARBA" id="ARBA00023136"/>
    </source>
</evidence>
<dbReference type="PhylomeDB" id="A0A0G4FQB5"/>
<dbReference type="STRING" id="1169540.A0A0G4FQB5"/>
<feature type="transmembrane region" description="Helical" evidence="8">
    <location>
        <begin position="260"/>
        <end position="282"/>
    </location>
</feature>
<dbReference type="InParanoid" id="A0A0G4FQB5"/>
<evidence type="ECO:0000256" key="8">
    <source>
        <dbReference type="SAM" id="Phobius"/>
    </source>
</evidence>
<feature type="compositionally biased region" description="Low complexity" evidence="7">
    <location>
        <begin position="645"/>
        <end position="663"/>
    </location>
</feature>
<evidence type="ECO:0000313" key="9">
    <source>
        <dbReference type="EMBL" id="CEM16026.1"/>
    </source>
</evidence>
<feature type="transmembrane region" description="Helical" evidence="8">
    <location>
        <begin position="141"/>
        <end position="160"/>
    </location>
</feature>
<proteinExistence type="inferred from homology"/>
<dbReference type="PANTHER" id="PTHR31585">
    <property type="entry name" value="FOLATE-BIOPTERIN TRANSPORTER 1, CHLOROPLASTIC"/>
    <property type="match status" value="1"/>
</dbReference>
<keyword evidence="4 8" id="KW-0812">Transmembrane</keyword>
<name>A0A0G4FQB5_VITBC</name>
<dbReference type="InterPro" id="IPR036259">
    <property type="entry name" value="MFS_trans_sf"/>
</dbReference>
<feature type="transmembrane region" description="Helical" evidence="8">
    <location>
        <begin position="111"/>
        <end position="129"/>
    </location>
</feature>
<organism evidence="9 10">
    <name type="scientific">Vitrella brassicaformis (strain CCMP3155)</name>
    <dbReference type="NCBI Taxonomy" id="1169540"/>
    <lineage>
        <taxon>Eukaryota</taxon>
        <taxon>Sar</taxon>
        <taxon>Alveolata</taxon>
        <taxon>Colpodellida</taxon>
        <taxon>Vitrellaceae</taxon>
        <taxon>Vitrella</taxon>
    </lineage>
</organism>
<dbReference type="VEuPathDB" id="CryptoDB:Vbra_9404"/>
<dbReference type="InterPro" id="IPR039309">
    <property type="entry name" value="BT1"/>
</dbReference>
<accession>A0A0G4FQB5</accession>
<evidence type="ECO:0000313" key="10">
    <source>
        <dbReference type="Proteomes" id="UP000041254"/>
    </source>
</evidence>
<feature type="transmembrane region" description="Helical" evidence="8">
    <location>
        <begin position="80"/>
        <end position="99"/>
    </location>
</feature>
<feature type="transmembrane region" description="Helical" evidence="8">
    <location>
        <begin position="529"/>
        <end position="553"/>
    </location>
</feature>
<dbReference type="PANTHER" id="PTHR31585:SF51">
    <property type="entry name" value="TRANSPORTER, PUTATIVE-RELATED"/>
    <property type="match status" value="1"/>
</dbReference>
<dbReference type="Gene3D" id="1.20.1250.20">
    <property type="entry name" value="MFS general substrate transporter like domains"/>
    <property type="match status" value="1"/>
</dbReference>
<dbReference type="GO" id="GO:0016020">
    <property type="term" value="C:membrane"/>
    <property type="evidence" value="ECO:0007669"/>
    <property type="project" value="UniProtKB-SubCell"/>
</dbReference>
<dbReference type="EMBL" id="CDMY01000476">
    <property type="protein sequence ID" value="CEM16026.1"/>
    <property type="molecule type" value="Genomic_DNA"/>
</dbReference>
<evidence type="ECO:0000256" key="7">
    <source>
        <dbReference type="SAM" id="MobiDB-lite"/>
    </source>
</evidence>
<dbReference type="AlphaFoldDB" id="A0A0G4FQB5"/>
<comment type="similarity">
    <text evidence="2">Belongs to the major facilitator superfamily. Folate-biopterin transporter (TC 2.A.71) family.</text>
</comment>
<keyword evidence="5 8" id="KW-1133">Transmembrane helix</keyword>
<feature type="region of interest" description="Disordered" evidence="7">
    <location>
        <begin position="568"/>
        <end position="598"/>
    </location>
</feature>
<feature type="transmembrane region" description="Helical" evidence="8">
    <location>
        <begin position="36"/>
        <end position="60"/>
    </location>
</feature>
<dbReference type="OrthoDB" id="754047at2759"/>
<sequence length="663" mass="71520">MTFSSPLSSCASALQRAMKRVHPGQLKDFILLMRDIYGAPFVTLLTSVFLAVKGILWSFIWLGQLPYYKEIGIDGSSYQTLFFVALMPWAMKGLFGVMSDVQPLFGYHKRPYLVIGAISATAAALLLAVLPRDVARATPQIGALGFFFVSVGVAIIDLLVEAKYAEIMRQKHLAALAGGTPQLAVKDRTDGPVPSEIETVTATPQSVEGSTAVEVADSEGDSTDKDPASKVVTYVWMCTIVGWFLASCMIGPIADNFSVQLVFCVGPFLAAQVLIPILKGYLPETRLPPGEANKFQRDKFQKGKAVFGLAFATAVVALALALAGLVGPPETKLAVAVGGSLILLPLAFRVLPWRLACVNVYLFVSGATDYWYTAGPECVPGGPHFTYTYYQSFAHIVSTFGCMLGLFFFHSFIRNWRMRKAFWATTIIKTAACSLDIFILLRWNVRVGIPDKVAFIFGDAMLPSIVWLMEYMPGQLLVSKLAPPDMESTTFAILEGFRMFGSTVSRAVGVYVINQAGIKTTPPGCDFSALPLLVVICHMALPLIAIPLTFVLIPNKYFHDPLVDVAKPPPAADETQESSSGKIEMAAGTDATTHDKGDAEVKEYARADSVLTISTTHTRQVACGGGEEEGERDREGESCVDVDISSSAESSSHAPTSTPTPAG</sequence>
<gene>
    <name evidence="9" type="ORF">Vbra_9404</name>
</gene>
<feature type="transmembrane region" description="Helical" evidence="8">
    <location>
        <begin position="355"/>
        <end position="372"/>
    </location>
</feature>
<feature type="transmembrane region" description="Helical" evidence="8">
    <location>
        <begin position="231"/>
        <end position="254"/>
    </location>
</feature>
<protein>
    <submittedName>
        <fullName evidence="9">Uncharacterized protein</fullName>
    </submittedName>
</protein>
<keyword evidence="10" id="KW-1185">Reference proteome</keyword>
<evidence type="ECO:0000256" key="5">
    <source>
        <dbReference type="ARBA" id="ARBA00022989"/>
    </source>
</evidence>
<keyword evidence="6 8" id="KW-0472">Membrane</keyword>
<feature type="transmembrane region" description="Helical" evidence="8">
    <location>
        <begin position="392"/>
        <end position="409"/>
    </location>
</feature>
<evidence type="ECO:0000256" key="2">
    <source>
        <dbReference type="ARBA" id="ARBA00007015"/>
    </source>
</evidence>
<dbReference type="Proteomes" id="UP000041254">
    <property type="component" value="Unassembled WGS sequence"/>
</dbReference>
<feature type="region of interest" description="Disordered" evidence="7">
    <location>
        <begin position="616"/>
        <end position="663"/>
    </location>
</feature>
<feature type="transmembrane region" description="Helical" evidence="8">
    <location>
        <begin position="303"/>
        <end position="325"/>
    </location>
</feature>
<evidence type="ECO:0000256" key="3">
    <source>
        <dbReference type="ARBA" id="ARBA00022448"/>
    </source>
</evidence>
<feature type="transmembrane region" description="Helical" evidence="8">
    <location>
        <begin position="421"/>
        <end position="441"/>
    </location>
</feature>
<dbReference type="SUPFAM" id="SSF103473">
    <property type="entry name" value="MFS general substrate transporter"/>
    <property type="match status" value="1"/>
</dbReference>
<reference evidence="9 10" key="1">
    <citation type="submission" date="2014-11" db="EMBL/GenBank/DDBJ databases">
        <authorList>
            <person name="Zhu J."/>
            <person name="Qi W."/>
            <person name="Song R."/>
        </authorList>
    </citation>
    <scope>NUCLEOTIDE SEQUENCE [LARGE SCALE GENOMIC DNA]</scope>
</reference>
<keyword evidence="3" id="KW-0813">Transport</keyword>